<dbReference type="SUPFAM" id="SSF52540">
    <property type="entry name" value="P-loop containing nucleoside triphosphate hydrolases"/>
    <property type="match status" value="1"/>
</dbReference>
<keyword evidence="7" id="KW-0547">Nucleotide-binding</keyword>
<dbReference type="EC" id="7.1.2.2" evidence="3"/>
<dbReference type="GO" id="GO:0016887">
    <property type="term" value="F:ATP hydrolysis activity"/>
    <property type="evidence" value="ECO:0007669"/>
    <property type="project" value="InterPro"/>
</dbReference>
<accession>A0A4D6XY04</accession>
<keyword evidence="9" id="KW-1005">Bacterial flagellum biogenesis</keyword>
<evidence type="ECO:0000256" key="16">
    <source>
        <dbReference type="ARBA" id="ARBA00037170"/>
    </source>
</evidence>
<keyword evidence="15" id="KW-0066">ATP synthesis</keyword>
<reference evidence="18 19" key="1">
    <citation type="submission" date="2018-12" db="EMBL/GenBank/DDBJ databases">
        <authorList>
            <person name="Chong R.A."/>
        </authorList>
    </citation>
    <scope>NUCLEOTIDE SEQUENCE [LARGE SCALE GENOMIC DNA]</scope>
    <source>
        <strain evidence="18 19">Hla</strain>
    </source>
</reference>
<dbReference type="CDD" id="cd18117">
    <property type="entry name" value="ATP-synt_flagellum-secretory_path_III_N"/>
    <property type="match status" value="1"/>
</dbReference>
<dbReference type="NCBIfam" id="TIGR01026">
    <property type="entry name" value="fliI_yscN"/>
    <property type="match status" value="1"/>
</dbReference>
<keyword evidence="10" id="KW-0067">ATP-binding</keyword>
<name>A0A4D6XY04_9GAMM</name>
<evidence type="ECO:0000256" key="13">
    <source>
        <dbReference type="ARBA" id="ARBA00023065"/>
    </source>
</evidence>
<evidence type="ECO:0000256" key="5">
    <source>
        <dbReference type="ARBA" id="ARBA00022448"/>
    </source>
</evidence>
<reference evidence="18 19" key="2">
    <citation type="submission" date="2019-05" db="EMBL/GenBank/DDBJ databases">
        <title>Genome evolution of the obligate endosymbiont Buchnera aphidicola.</title>
        <authorList>
            <person name="Moran N.A."/>
        </authorList>
    </citation>
    <scope>NUCLEOTIDE SEQUENCE [LARGE SCALE GENOMIC DNA]</scope>
    <source>
        <strain evidence="18 19">Hla</strain>
    </source>
</reference>
<dbReference type="SMART" id="SM00382">
    <property type="entry name" value="AAA"/>
    <property type="match status" value="1"/>
</dbReference>
<dbReference type="PANTHER" id="PTHR15184:SF81">
    <property type="entry name" value="FLAGELLUM-SPECIFIC ATP SYNTHASE"/>
    <property type="match status" value="1"/>
</dbReference>
<sequence length="470" mass="52494">MARIMSSYLFKRGILMNSRFTRLLQKFSSFENRLDKLPNIINHGRLISINGLVLEVIGLNIPIGSQCFIERRIDNKYININAEVIGFSGRKTLLLSFEDIYGVFPGARVFAKIVSNKTNSIVQRIPLGMKLLGRILDGKGQPLDGLPKLDSKYYTPIKKENSINPLNRKSITEVLDTGIRAINGLLTIGRGQKIGIFSSSGIGKSILLGMMAKYTKADVIIIALIGERGREVKDFIEKILGVKGLSRSVVIAAPADVSPLLRIQAASYATNVAEYFSRKNKHVLLIMDSLTRYAMAEREVSLSLGELPVSKGYPASIFSKISNLVERIGITDRNKGSITAFYTVLTEGEDEQDPVSYLARSVLDGHIILSRYYADLGHYPAIDIESSISRIMPDIVTSKQYYQASYLKKMISSYHRNRDLINVGAYISGTDLILDQAIKIWPKIEKFLQQGMSEKSDFTLSCQQLNEMFL</sequence>
<comment type="function">
    <text evidence="16">Probable catalytic subunit of a protein translocase for flagellum-specific export, or a proton translocase involved in local circuits at the flagellum. May be involved in a specialized protein export pathway that proceeds without signal peptide cleavage.</text>
</comment>
<keyword evidence="12" id="KW-1278">Translocase</keyword>
<dbReference type="Pfam" id="PF00006">
    <property type="entry name" value="ATP-synt_ab"/>
    <property type="match status" value="1"/>
</dbReference>
<keyword evidence="8" id="KW-0375">Hydrogen ion transport</keyword>
<dbReference type="InterPro" id="IPR005714">
    <property type="entry name" value="ATPase_T3SS_FliI/YscN"/>
</dbReference>
<dbReference type="InterPro" id="IPR040627">
    <property type="entry name" value="T3SS_ATPase_C"/>
</dbReference>
<dbReference type="InterPro" id="IPR027417">
    <property type="entry name" value="P-loop_NTPase"/>
</dbReference>
<evidence type="ECO:0000256" key="15">
    <source>
        <dbReference type="ARBA" id="ARBA00023310"/>
    </source>
</evidence>
<dbReference type="GO" id="GO:0030257">
    <property type="term" value="C:type III protein secretion system complex"/>
    <property type="evidence" value="ECO:0007669"/>
    <property type="project" value="InterPro"/>
</dbReference>
<dbReference type="OrthoDB" id="9148544at2"/>
<protein>
    <recommendedName>
        <fullName evidence="4">Flagellum-specific ATP synthase</fullName>
        <ecNumber evidence="3">7.1.2.2</ecNumber>
    </recommendedName>
</protein>
<evidence type="ECO:0000256" key="1">
    <source>
        <dbReference type="ARBA" id="ARBA00004496"/>
    </source>
</evidence>
<dbReference type="GO" id="GO:0005524">
    <property type="term" value="F:ATP binding"/>
    <property type="evidence" value="ECO:0007669"/>
    <property type="project" value="UniProtKB-KW"/>
</dbReference>
<dbReference type="InterPro" id="IPR000194">
    <property type="entry name" value="ATPase_F1/V1/A1_a/bsu_nucl-bd"/>
</dbReference>
<evidence type="ECO:0000256" key="9">
    <source>
        <dbReference type="ARBA" id="ARBA00022795"/>
    </source>
</evidence>
<keyword evidence="13" id="KW-0406">Ion transport</keyword>
<dbReference type="InterPro" id="IPR003593">
    <property type="entry name" value="AAA+_ATPase"/>
</dbReference>
<dbReference type="FunFam" id="3.40.50.12240:FF:000002">
    <property type="entry name" value="Flagellum-specific ATP synthase FliI"/>
    <property type="match status" value="1"/>
</dbReference>
<dbReference type="GO" id="GO:0044781">
    <property type="term" value="P:bacterial-type flagellum organization"/>
    <property type="evidence" value="ECO:0007669"/>
    <property type="project" value="UniProtKB-KW"/>
</dbReference>
<comment type="subcellular location">
    <subcellularLocation>
        <location evidence="1">Cytoplasm</location>
    </subcellularLocation>
</comment>
<dbReference type="GO" id="GO:0046933">
    <property type="term" value="F:proton-transporting ATP synthase activity, rotational mechanism"/>
    <property type="evidence" value="ECO:0007669"/>
    <property type="project" value="TreeGrafter"/>
</dbReference>
<keyword evidence="5" id="KW-0813">Transport</keyword>
<evidence type="ECO:0000256" key="11">
    <source>
        <dbReference type="ARBA" id="ARBA00022927"/>
    </source>
</evidence>
<evidence type="ECO:0000256" key="2">
    <source>
        <dbReference type="ARBA" id="ARBA00008936"/>
    </source>
</evidence>
<keyword evidence="11" id="KW-0653">Protein transport</keyword>
<evidence type="ECO:0000313" key="18">
    <source>
        <dbReference type="EMBL" id="QCI20819.1"/>
    </source>
</evidence>
<keyword evidence="14" id="KW-1006">Bacterial flagellum protein export</keyword>
<evidence type="ECO:0000256" key="4">
    <source>
        <dbReference type="ARBA" id="ARBA00020580"/>
    </source>
</evidence>
<evidence type="ECO:0000256" key="12">
    <source>
        <dbReference type="ARBA" id="ARBA00022967"/>
    </source>
</evidence>
<dbReference type="EMBL" id="CP034876">
    <property type="protein sequence ID" value="QCI20819.1"/>
    <property type="molecule type" value="Genomic_DNA"/>
</dbReference>
<evidence type="ECO:0000256" key="7">
    <source>
        <dbReference type="ARBA" id="ARBA00022741"/>
    </source>
</evidence>
<dbReference type="AlphaFoldDB" id="A0A4D6XY04"/>
<dbReference type="GO" id="GO:0005737">
    <property type="term" value="C:cytoplasm"/>
    <property type="evidence" value="ECO:0007669"/>
    <property type="project" value="UniProtKB-SubCell"/>
</dbReference>
<evidence type="ECO:0000313" key="19">
    <source>
        <dbReference type="Proteomes" id="UP000298738"/>
    </source>
</evidence>
<dbReference type="PANTHER" id="PTHR15184">
    <property type="entry name" value="ATP SYNTHASE"/>
    <property type="match status" value="1"/>
</dbReference>
<keyword evidence="6" id="KW-0963">Cytoplasm</keyword>
<evidence type="ECO:0000256" key="6">
    <source>
        <dbReference type="ARBA" id="ARBA00022490"/>
    </source>
</evidence>
<comment type="similarity">
    <text evidence="2">Belongs to the ATPase alpha/beta chains family.</text>
</comment>
<evidence type="ECO:0000259" key="17">
    <source>
        <dbReference type="SMART" id="SM00382"/>
    </source>
</evidence>
<evidence type="ECO:0000256" key="14">
    <source>
        <dbReference type="ARBA" id="ARBA00023225"/>
    </source>
</evidence>
<evidence type="ECO:0000256" key="3">
    <source>
        <dbReference type="ARBA" id="ARBA00012473"/>
    </source>
</evidence>
<evidence type="ECO:0000256" key="10">
    <source>
        <dbReference type="ARBA" id="ARBA00022840"/>
    </source>
</evidence>
<dbReference type="Gene3D" id="3.40.50.12240">
    <property type="match status" value="1"/>
</dbReference>
<dbReference type="CDD" id="cd01136">
    <property type="entry name" value="ATPase_flagellum-secretory_path_III"/>
    <property type="match status" value="1"/>
</dbReference>
<dbReference type="InterPro" id="IPR050053">
    <property type="entry name" value="ATPase_alpha/beta_chains"/>
</dbReference>
<dbReference type="Pfam" id="PF18269">
    <property type="entry name" value="T3SS_ATPase_C"/>
    <property type="match status" value="1"/>
</dbReference>
<dbReference type="RefSeq" id="WP_158357254.1">
    <property type="nucleotide sequence ID" value="NZ_CP034876.1"/>
</dbReference>
<organism evidence="18 19">
    <name type="scientific">Buchnera aphidicola</name>
    <name type="common">Hyperomyzus lactucae</name>
    <dbReference type="NCBI Taxonomy" id="1241860"/>
    <lineage>
        <taxon>Bacteria</taxon>
        <taxon>Pseudomonadati</taxon>
        <taxon>Pseudomonadota</taxon>
        <taxon>Gammaproteobacteria</taxon>
        <taxon>Enterobacterales</taxon>
        <taxon>Erwiniaceae</taxon>
        <taxon>Buchnera</taxon>
    </lineage>
</organism>
<feature type="domain" description="AAA+ ATPase" evidence="17">
    <location>
        <begin position="190"/>
        <end position="383"/>
    </location>
</feature>
<gene>
    <name evidence="18" type="ORF">D9V68_00380</name>
</gene>
<proteinExistence type="inferred from homology"/>
<dbReference type="Proteomes" id="UP000298738">
    <property type="component" value="Chromosome"/>
</dbReference>
<dbReference type="GO" id="GO:0030254">
    <property type="term" value="P:protein secretion by the type III secretion system"/>
    <property type="evidence" value="ECO:0007669"/>
    <property type="project" value="InterPro"/>
</dbReference>
<evidence type="ECO:0000256" key="8">
    <source>
        <dbReference type="ARBA" id="ARBA00022781"/>
    </source>
</evidence>